<dbReference type="Pfam" id="PF03816">
    <property type="entry name" value="LytR_cpsA_psr"/>
    <property type="match status" value="1"/>
</dbReference>
<proteinExistence type="inferred from homology"/>
<comment type="similarity">
    <text evidence="1">Belongs to the LytR/CpsA/Psr (LCP) family.</text>
</comment>
<dbReference type="Proteomes" id="UP000294682">
    <property type="component" value="Unassembled WGS sequence"/>
</dbReference>
<keyword evidence="5" id="KW-1185">Reference proteome</keyword>
<comment type="caution">
    <text evidence="4">The sequence shown here is derived from an EMBL/GenBank/DDBJ whole genome shotgun (WGS) entry which is preliminary data.</text>
</comment>
<dbReference type="Gene3D" id="3.40.630.190">
    <property type="entry name" value="LCP protein"/>
    <property type="match status" value="1"/>
</dbReference>
<dbReference type="AlphaFoldDB" id="A0A9X8UKL7"/>
<gene>
    <name evidence="4" type="ORF">EDD78_102302</name>
</gene>
<dbReference type="PANTHER" id="PTHR33392">
    <property type="entry name" value="POLYISOPRENYL-TEICHOIC ACID--PEPTIDOGLYCAN TEICHOIC ACID TRANSFERASE TAGU"/>
    <property type="match status" value="1"/>
</dbReference>
<feature type="region of interest" description="Disordered" evidence="2">
    <location>
        <begin position="365"/>
        <end position="407"/>
    </location>
</feature>
<dbReference type="OrthoDB" id="9782542at2"/>
<evidence type="ECO:0000256" key="2">
    <source>
        <dbReference type="SAM" id="MobiDB-lite"/>
    </source>
</evidence>
<feature type="compositionally biased region" description="Acidic residues" evidence="2">
    <location>
        <begin position="313"/>
        <end position="332"/>
    </location>
</feature>
<evidence type="ECO:0000259" key="3">
    <source>
        <dbReference type="Pfam" id="PF03816"/>
    </source>
</evidence>
<feature type="region of interest" description="Disordered" evidence="2">
    <location>
        <begin position="294"/>
        <end position="350"/>
    </location>
</feature>
<dbReference type="InterPro" id="IPR050922">
    <property type="entry name" value="LytR/CpsA/Psr_CW_biosynth"/>
</dbReference>
<evidence type="ECO:0000313" key="5">
    <source>
        <dbReference type="Proteomes" id="UP000294682"/>
    </source>
</evidence>
<name>A0A9X8UKL7_9FIRM</name>
<feature type="domain" description="Cell envelope-related transcriptional attenuator" evidence="3">
    <location>
        <begin position="71"/>
        <end position="213"/>
    </location>
</feature>
<dbReference type="NCBIfam" id="TIGR00350">
    <property type="entry name" value="lytR_cpsA_psr"/>
    <property type="match status" value="1"/>
</dbReference>
<dbReference type="EMBL" id="SLUK01000002">
    <property type="protein sequence ID" value="TCL44676.1"/>
    <property type="molecule type" value="Genomic_DNA"/>
</dbReference>
<evidence type="ECO:0000256" key="1">
    <source>
        <dbReference type="ARBA" id="ARBA00006068"/>
    </source>
</evidence>
<accession>A0A9X8UKL7</accession>
<protein>
    <submittedName>
        <fullName evidence="4">LytR family transcriptional attenuator</fullName>
    </submittedName>
</protein>
<dbReference type="PANTHER" id="PTHR33392:SF6">
    <property type="entry name" value="POLYISOPRENYL-TEICHOIC ACID--PEPTIDOGLYCAN TEICHOIC ACID TRANSFERASE TAGU"/>
    <property type="match status" value="1"/>
</dbReference>
<feature type="compositionally biased region" description="Low complexity" evidence="2">
    <location>
        <begin position="382"/>
        <end position="392"/>
    </location>
</feature>
<evidence type="ECO:0000313" key="4">
    <source>
        <dbReference type="EMBL" id="TCL44676.1"/>
    </source>
</evidence>
<dbReference type="InterPro" id="IPR004474">
    <property type="entry name" value="LytR_CpsA_psr"/>
</dbReference>
<dbReference type="RefSeq" id="WP_079699267.1">
    <property type="nucleotide sequence ID" value="NZ_SLUK01000002.1"/>
</dbReference>
<reference evidence="4 5" key="1">
    <citation type="submission" date="2019-03" db="EMBL/GenBank/DDBJ databases">
        <title>Genomic Encyclopedia of Type Strains, Phase IV (KMG-IV): sequencing the most valuable type-strain genomes for metagenomic binning, comparative biology and taxonomic classification.</title>
        <authorList>
            <person name="Goeker M."/>
        </authorList>
    </citation>
    <scope>NUCLEOTIDE SEQUENCE [LARGE SCALE GENOMIC DNA]</scope>
    <source>
        <strain evidence="4 5">DSM 100433</strain>
    </source>
</reference>
<sequence length="407" mass="45275">MKNTFAKIAVTLALILLTVAVGIVALENQNKISRSTKKVTSSQQELLDNVKQETEVINVLAVGVDYSQKLTDVIMYVRYDPNASKAWVLSIPRDTYLGDEYPTGKINNVYKTKGEIQDLCDEVEERFLLPVDYYATITLESLGKIVDQIGGVPINIPKDLYENGQLVLPGGEQVLDGDAAQKFVRARKAYVDSDLGRINAQHDFLIAAMKQLQSLGKMEMLELVLDNFDAVQTNIPISKMISIASSAFTIQEEDIEMFTVPGVGKMNYSYAVYEVDTTALADILNENFFTNPVEPQELDFPPIPPQPEPVSSSEEEEDEDGESGENEEEEYVLGDPIYPDPRDYSAFSDGDYDKWFERNTIYPKIPKSSKKSSSNEEEEFEGGSSKKGNVKSSSEEEEGVVGNVFGE</sequence>
<organism evidence="4 5">
    <name type="scientific">Harryflintia acetispora</name>
    <dbReference type="NCBI Taxonomy" id="1849041"/>
    <lineage>
        <taxon>Bacteria</taxon>
        <taxon>Bacillati</taxon>
        <taxon>Bacillota</taxon>
        <taxon>Clostridia</taxon>
        <taxon>Eubacteriales</taxon>
        <taxon>Oscillospiraceae</taxon>
        <taxon>Harryflintia</taxon>
    </lineage>
</organism>